<comment type="similarity">
    <text evidence="1">Belongs to the heat shock protein 70 family.</text>
</comment>
<accession>A0A0K1E7K5</accession>
<dbReference type="OrthoDB" id="9766019at2"/>
<protein>
    <submittedName>
        <fullName evidence="6">Heat-shock protein Hsp70</fullName>
    </submittedName>
</protein>
<dbReference type="FunFam" id="3.90.640.10:FF:000003">
    <property type="entry name" value="Molecular chaperone DnaK"/>
    <property type="match status" value="1"/>
</dbReference>
<dbReference type="InterPro" id="IPR013126">
    <property type="entry name" value="Hsp_70_fam"/>
</dbReference>
<dbReference type="Gene3D" id="3.90.640.10">
    <property type="entry name" value="Actin, Chain A, domain 4"/>
    <property type="match status" value="1"/>
</dbReference>
<dbReference type="RefSeq" id="WP_050429296.1">
    <property type="nucleotide sequence ID" value="NZ_CP012159.1"/>
</dbReference>
<dbReference type="Gene3D" id="3.30.420.40">
    <property type="match status" value="2"/>
</dbReference>
<dbReference type="EMBL" id="CP012159">
    <property type="protein sequence ID" value="AKT36845.1"/>
    <property type="molecule type" value="Genomic_DNA"/>
</dbReference>
<evidence type="ECO:0000313" key="7">
    <source>
        <dbReference type="Proteomes" id="UP000067626"/>
    </source>
</evidence>
<dbReference type="Gene3D" id="2.60.34.10">
    <property type="entry name" value="Substrate Binding Domain Of DNAk, Chain A, domain 1"/>
    <property type="match status" value="1"/>
</dbReference>
<evidence type="ECO:0000256" key="5">
    <source>
        <dbReference type="SAM" id="Coils"/>
    </source>
</evidence>
<evidence type="ECO:0000256" key="1">
    <source>
        <dbReference type="ARBA" id="ARBA00007381"/>
    </source>
</evidence>
<keyword evidence="2" id="KW-0547">Nucleotide-binding</keyword>
<dbReference type="InterPro" id="IPR029047">
    <property type="entry name" value="HSP70_peptide-bd_sf"/>
</dbReference>
<keyword evidence="4" id="KW-0143">Chaperone</keyword>
<dbReference type="SUPFAM" id="SSF53067">
    <property type="entry name" value="Actin-like ATPase domain"/>
    <property type="match status" value="2"/>
</dbReference>
<dbReference type="SUPFAM" id="SSF100920">
    <property type="entry name" value="Heat shock protein 70kD (HSP70), peptide-binding domain"/>
    <property type="match status" value="1"/>
</dbReference>
<name>A0A0K1E7K5_CHOCO</name>
<keyword evidence="5" id="KW-0175">Coiled coil</keyword>
<dbReference type="Proteomes" id="UP000067626">
    <property type="component" value="Chromosome"/>
</dbReference>
<keyword evidence="7" id="KW-1185">Reference proteome</keyword>
<evidence type="ECO:0000256" key="4">
    <source>
        <dbReference type="ARBA" id="ARBA00023186"/>
    </source>
</evidence>
<dbReference type="InterPro" id="IPR018181">
    <property type="entry name" value="Heat_shock_70_CS"/>
</dbReference>
<dbReference type="PROSITE" id="PS00329">
    <property type="entry name" value="HSP70_2"/>
    <property type="match status" value="1"/>
</dbReference>
<keyword evidence="3" id="KW-0067">ATP-binding</keyword>
<dbReference type="PRINTS" id="PR00301">
    <property type="entry name" value="HEATSHOCK70"/>
</dbReference>
<proteinExistence type="inferred from homology"/>
<dbReference type="PANTHER" id="PTHR19375">
    <property type="entry name" value="HEAT SHOCK PROTEIN 70KDA"/>
    <property type="match status" value="1"/>
</dbReference>
<dbReference type="CDD" id="cd24029">
    <property type="entry name" value="ASKHA_NBD_HSP70_DnaK_HscA_HscC"/>
    <property type="match status" value="1"/>
</dbReference>
<reference evidence="6 7" key="1">
    <citation type="submission" date="2015-07" db="EMBL/GenBank/DDBJ databases">
        <title>Genome analysis of myxobacterium Chondromyces crocatus Cm c5 reveals a high potential for natural compound synthesis and the genetic basis for the loss of fruiting body formation.</title>
        <authorList>
            <person name="Zaburannyi N."/>
            <person name="Bunk B."/>
            <person name="Maier J."/>
            <person name="Overmann J."/>
            <person name="Mueller R."/>
        </authorList>
    </citation>
    <scope>NUCLEOTIDE SEQUENCE [LARGE SCALE GENOMIC DNA]</scope>
    <source>
        <strain evidence="6 7">Cm c5</strain>
    </source>
</reference>
<dbReference type="GO" id="GO:0005524">
    <property type="term" value="F:ATP binding"/>
    <property type="evidence" value="ECO:0007669"/>
    <property type="project" value="UniProtKB-KW"/>
</dbReference>
<evidence type="ECO:0000256" key="2">
    <source>
        <dbReference type="ARBA" id="ARBA00022741"/>
    </source>
</evidence>
<dbReference type="KEGG" id="ccro:CMC5_009660"/>
<evidence type="ECO:0000313" key="6">
    <source>
        <dbReference type="EMBL" id="AKT36845.1"/>
    </source>
</evidence>
<sequence>MSQRPLYVGIDLGTTNSTAAVFDGDQLTLVRNAQGATLTPSVVRIDGKGAVTVGARARRLLETDPQNTRGEFKRLMGTAQALSFSAAKVTRKPEELSAEVLKSLRSDIAEQLGVAPSRAVISVPALFELPQSAATSEAARLAGFERVELIQEPVASALAAGWSAEEQTGSWLVYDLGGGTFDVSLLETRDGLLRVVGHDGDNFLGGRDFDWAVVDWALGELGRPHGVTLSRSDATLAAGVRKLKLLVEDAKIELTRAREASLSLPELFEVEGKSIDVDLTLDRATLEALCAPIVDRSIEVCRRLLAAHGLAPGQLERVVLVGGPTVMPVVRSRVKEALGAPFGEGLDPMTLVAQGAALYAATAGLEARTEAKEAEAQAAHRLWLQYPAMTSDLMPHVIGRRVDGGNPGAKRGGEKDEGALASIRLVRGDGLWESVEAKLDAEGAFVVSAELLPRRPNVFRLEARSTTGAPVPVHPATITIVQGLTISDPPLSRTIGVALADDSVRVYFERGAPLPAKRTFVHQTVESVAKGSGGHLLKIPVVQGEMELAHQCRVVGTLEIKGEGLKASLPAGSSVELTLELDRGGHLSARALIPAQGLVFEHVAHLLVPDAAVEVLDATLAAMRSRLRALKRDALRREDAHALGKLTYVECALPEVERDVEAARGGDADAGQKARRTLLDLDVTLEEAESEKRWPELTSEAQIALSTASHWIGEHGTKMEQQLLGEAAEAVARARAERNAVELQRQLRLVRNLSNAAFYRHPKAWQWAFEEAASEVDQATDLVRAQGLVLEGRQALERGDMPALRSITEQIWKLLPVDVQKRRLGHDSGVR</sequence>
<evidence type="ECO:0000256" key="3">
    <source>
        <dbReference type="ARBA" id="ARBA00022840"/>
    </source>
</evidence>
<dbReference type="InterPro" id="IPR043129">
    <property type="entry name" value="ATPase_NBD"/>
</dbReference>
<dbReference type="Pfam" id="PF00012">
    <property type="entry name" value="HSP70"/>
    <property type="match status" value="1"/>
</dbReference>
<feature type="coiled-coil region" evidence="5">
    <location>
        <begin position="724"/>
        <end position="753"/>
    </location>
</feature>
<dbReference type="STRING" id="52.CMC5_009660"/>
<gene>
    <name evidence="6" type="ORF">CMC5_009660</name>
</gene>
<dbReference type="PATRIC" id="fig|52.7.peg.1035"/>
<dbReference type="GO" id="GO:0140662">
    <property type="term" value="F:ATP-dependent protein folding chaperone"/>
    <property type="evidence" value="ECO:0007669"/>
    <property type="project" value="InterPro"/>
</dbReference>
<organism evidence="6 7">
    <name type="scientific">Chondromyces crocatus</name>
    <dbReference type="NCBI Taxonomy" id="52"/>
    <lineage>
        <taxon>Bacteria</taxon>
        <taxon>Pseudomonadati</taxon>
        <taxon>Myxococcota</taxon>
        <taxon>Polyangia</taxon>
        <taxon>Polyangiales</taxon>
        <taxon>Polyangiaceae</taxon>
        <taxon>Chondromyces</taxon>
    </lineage>
</organism>
<dbReference type="PROSITE" id="PS01036">
    <property type="entry name" value="HSP70_3"/>
    <property type="match status" value="1"/>
</dbReference>
<dbReference type="AlphaFoldDB" id="A0A0K1E7K5"/>
<dbReference type="PROSITE" id="PS00297">
    <property type="entry name" value="HSP70_1"/>
    <property type="match status" value="1"/>
</dbReference>